<dbReference type="InterPro" id="IPR007922">
    <property type="entry name" value="DciA-like"/>
</dbReference>
<name>A0A084UCP7_9HYPH</name>
<organism evidence="2 3">
    <name type="scientific">Nitratireductor basaltis</name>
    <dbReference type="NCBI Taxonomy" id="472175"/>
    <lineage>
        <taxon>Bacteria</taxon>
        <taxon>Pseudomonadati</taxon>
        <taxon>Pseudomonadota</taxon>
        <taxon>Alphaproteobacteria</taxon>
        <taxon>Hyphomicrobiales</taxon>
        <taxon>Phyllobacteriaceae</taxon>
        <taxon>Nitratireductor</taxon>
    </lineage>
</organism>
<protein>
    <recommendedName>
        <fullName evidence="4">DUF721 domain-containing protein</fullName>
    </recommendedName>
</protein>
<comment type="caution">
    <text evidence="2">The sequence shown here is derived from an EMBL/GenBank/DDBJ whole genome shotgun (WGS) entry which is preliminary data.</text>
</comment>
<dbReference type="AlphaFoldDB" id="A0A084UCP7"/>
<dbReference type="RefSeq" id="WP_036481902.1">
    <property type="nucleotide sequence ID" value="NZ_JMQM01000001.1"/>
</dbReference>
<dbReference type="PATRIC" id="fig|472175.3.peg.1782"/>
<dbReference type="STRING" id="472175.EL18_01773"/>
<evidence type="ECO:0000313" key="3">
    <source>
        <dbReference type="Proteomes" id="UP000053675"/>
    </source>
</evidence>
<accession>A0A084UCP7</accession>
<dbReference type="PIRSF" id="PIRSF032064">
    <property type="entry name" value="UCP032064"/>
    <property type="match status" value="1"/>
</dbReference>
<dbReference type="InterPro" id="IPR010593">
    <property type="entry name" value="DUF1159"/>
</dbReference>
<keyword evidence="3" id="KW-1185">Reference proteome</keyword>
<gene>
    <name evidence="2" type="ORF">EL18_01773</name>
</gene>
<dbReference type="EMBL" id="JMQM01000001">
    <property type="protein sequence ID" value="KFB10733.1"/>
    <property type="molecule type" value="Genomic_DNA"/>
</dbReference>
<evidence type="ECO:0000313" key="2">
    <source>
        <dbReference type="EMBL" id="KFB10733.1"/>
    </source>
</evidence>
<dbReference type="Proteomes" id="UP000053675">
    <property type="component" value="Unassembled WGS sequence"/>
</dbReference>
<feature type="region of interest" description="Disordered" evidence="1">
    <location>
        <begin position="115"/>
        <end position="137"/>
    </location>
</feature>
<evidence type="ECO:0000256" key="1">
    <source>
        <dbReference type="SAM" id="MobiDB-lite"/>
    </source>
</evidence>
<feature type="compositionally biased region" description="Basic and acidic residues" evidence="1">
    <location>
        <begin position="128"/>
        <end position="137"/>
    </location>
</feature>
<evidence type="ECO:0008006" key="4">
    <source>
        <dbReference type="Google" id="ProtNLM"/>
    </source>
</evidence>
<proteinExistence type="predicted"/>
<dbReference type="OrthoDB" id="7160947at2"/>
<dbReference type="Pfam" id="PF05258">
    <property type="entry name" value="DciA"/>
    <property type="match status" value="1"/>
</dbReference>
<sequence>MAGKWNGGNPVPVSDLATDLLDPVLRKRAGLSIDLVQSWAEIVGDRLASQTRPERIAWPRRAHEDDPFEPATLIIACDGMAAIRVQHEAQEIIARANAFLGFNAIGRVKLVQKPMTGPVSRKPKAPRPLREAERSRLEQVTAGIEDDALRESLKRLGESIMGSKK</sequence>
<dbReference type="eggNOG" id="COG5389">
    <property type="taxonomic scope" value="Bacteria"/>
</dbReference>
<reference evidence="2 3" key="1">
    <citation type="submission" date="2014-05" db="EMBL/GenBank/DDBJ databases">
        <title>Draft Genome Sequence of Nitratireductor basaltis Strain UMTGB225, A Marine Bacterium Isolated from Green Barrel Tunicate.</title>
        <authorList>
            <person name="Gan H.Y."/>
        </authorList>
    </citation>
    <scope>NUCLEOTIDE SEQUENCE [LARGE SCALE GENOMIC DNA]</scope>
    <source>
        <strain evidence="2 3">UMTGB225</strain>
    </source>
</reference>